<dbReference type="GO" id="GO:0008658">
    <property type="term" value="F:penicillin binding"/>
    <property type="evidence" value="ECO:0007669"/>
    <property type="project" value="InterPro"/>
</dbReference>
<dbReference type="SUPFAM" id="SSF56519">
    <property type="entry name" value="Penicillin binding protein dimerisation domain"/>
    <property type="match status" value="1"/>
</dbReference>
<dbReference type="GO" id="GO:0008800">
    <property type="term" value="F:beta-lactamase activity"/>
    <property type="evidence" value="ECO:0007669"/>
    <property type="project" value="UniProtKB-EC"/>
</dbReference>
<dbReference type="InterPro" id="IPR005311">
    <property type="entry name" value="PBP_dimer"/>
</dbReference>
<dbReference type="Proteomes" id="UP000823633">
    <property type="component" value="Unassembled WGS sequence"/>
</dbReference>
<evidence type="ECO:0000256" key="4">
    <source>
        <dbReference type="ARBA" id="ARBA00012865"/>
    </source>
</evidence>
<dbReference type="InterPro" id="IPR050515">
    <property type="entry name" value="Beta-lactam/transpept"/>
</dbReference>
<dbReference type="SUPFAM" id="SSF56601">
    <property type="entry name" value="beta-lactamase/transpeptidase-like"/>
    <property type="match status" value="1"/>
</dbReference>
<dbReference type="InterPro" id="IPR036138">
    <property type="entry name" value="PBP_dimer_sf"/>
</dbReference>
<evidence type="ECO:0000259" key="10">
    <source>
        <dbReference type="Pfam" id="PF00905"/>
    </source>
</evidence>
<dbReference type="GO" id="GO:0071555">
    <property type="term" value="P:cell wall organization"/>
    <property type="evidence" value="ECO:0007669"/>
    <property type="project" value="TreeGrafter"/>
</dbReference>
<reference evidence="12" key="1">
    <citation type="submission" date="2020-10" db="EMBL/GenBank/DDBJ databases">
        <authorList>
            <person name="Gilroy R."/>
        </authorList>
    </citation>
    <scope>NUCLEOTIDE SEQUENCE</scope>
    <source>
        <strain evidence="12">11167</strain>
    </source>
</reference>
<evidence type="ECO:0000313" key="13">
    <source>
        <dbReference type="Proteomes" id="UP000823633"/>
    </source>
</evidence>
<dbReference type="GO" id="GO:0004180">
    <property type="term" value="F:carboxypeptidase activity"/>
    <property type="evidence" value="ECO:0007669"/>
    <property type="project" value="UniProtKB-KW"/>
</dbReference>
<protein>
    <recommendedName>
        <fullName evidence="4">beta-lactamase</fullName>
        <ecNumber evidence="4">3.5.2.6</ecNumber>
    </recommendedName>
</protein>
<dbReference type="Pfam" id="PF03717">
    <property type="entry name" value="PBP_dimer"/>
    <property type="match status" value="1"/>
</dbReference>
<dbReference type="EMBL" id="JADIMU010000053">
    <property type="protein sequence ID" value="MBO8443680.1"/>
    <property type="molecule type" value="Genomic_DNA"/>
</dbReference>
<feature type="non-terminal residue" evidence="12">
    <location>
        <position position="485"/>
    </location>
</feature>
<feature type="domain" description="Penicillin-binding protein dimerisation" evidence="11">
    <location>
        <begin position="27"/>
        <end position="158"/>
    </location>
</feature>
<accession>A0A9D9EBD6</accession>
<organism evidence="12 13">
    <name type="scientific">Candidatus Aphodenecus pullistercoris</name>
    <dbReference type="NCBI Taxonomy" id="2840669"/>
    <lineage>
        <taxon>Bacteria</taxon>
        <taxon>Pseudomonadati</taxon>
        <taxon>Spirochaetota</taxon>
        <taxon>Spirochaetia</taxon>
        <taxon>Spirochaetales</taxon>
        <taxon>Candidatus Aphodenecus</taxon>
    </lineage>
</organism>
<dbReference type="AlphaFoldDB" id="A0A9D9EBD6"/>
<comment type="catalytic activity">
    <reaction evidence="1">
        <text>a beta-lactam + H2O = a substituted beta-amino acid</text>
        <dbReference type="Rhea" id="RHEA:20401"/>
        <dbReference type="ChEBI" id="CHEBI:15377"/>
        <dbReference type="ChEBI" id="CHEBI:35627"/>
        <dbReference type="ChEBI" id="CHEBI:140347"/>
        <dbReference type="EC" id="3.5.2.6"/>
    </reaction>
</comment>
<evidence type="ECO:0000256" key="9">
    <source>
        <dbReference type="ARBA" id="ARBA00023251"/>
    </source>
</evidence>
<dbReference type="Gene3D" id="3.40.710.10">
    <property type="entry name" value="DD-peptidase/beta-lactamase superfamily"/>
    <property type="match status" value="1"/>
</dbReference>
<dbReference type="Gene3D" id="3.30.450.330">
    <property type="match status" value="1"/>
</dbReference>
<keyword evidence="9" id="KW-0046">Antibiotic resistance</keyword>
<evidence type="ECO:0000259" key="11">
    <source>
        <dbReference type="Pfam" id="PF03717"/>
    </source>
</evidence>
<proteinExistence type="inferred from homology"/>
<dbReference type="Gene3D" id="3.90.1310.10">
    <property type="entry name" value="Penicillin-binding protein 2a (Domain 2)"/>
    <property type="match status" value="1"/>
</dbReference>
<dbReference type="PANTHER" id="PTHR30627">
    <property type="entry name" value="PEPTIDOGLYCAN D,D-TRANSPEPTIDASE"/>
    <property type="match status" value="1"/>
</dbReference>
<dbReference type="InterPro" id="IPR012338">
    <property type="entry name" value="Beta-lactam/transpept-like"/>
</dbReference>
<comment type="subcellular location">
    <subcellularLocation>
        <location evidence="2">Membrane</location>
    </subcellularLocation>
</comment>
<evidence type="ECO:0000313" key="12">
    <source>
        <dbReference type="EMBL" id="MBO8443680.1"/>
    </source>
</evidence>
<evidence type="ECO:0000256" key="5">
    <source>
        <dbReference type="ARBA" id="ARBA00022645"/>
    </source>
</evidence>
<comment type="caution">
    <text evidence="12">The sequence shown here is derived from an EMBL/GenBank/DDBJ whole genome shotgun (WGS) entry which is preliminary data.</text>
</comment>
<keyword evidence="6" id="KW-0732">Signal</keyword>
<keyword evidence="7" id="KW-0378">Hydrolase</keyword>
<keyword evidence="5" id="KW-0645">Protease</keyword>
<dbReference type="EC" id="3.5.2.6" evidence="4"/>
<keyword evidence="5" id="KW-0121">Carboxypeptidase</keyword>
<evidence type="ECO:0000256" key="7">
    <source>
        <dbReference type="ARBA" id="ARBA00022801"/>
    </source>
</evidence>
<dbReference type="GO" id="GO:0005886">
    <property type="term" value="C:plasma membrane"/>
    <property type="evidence" value="ECO:0007669"/>
    <property type="project" value="TreeGrafter"/>
</dbReference>
<reference evidence="12" key="2">
    <citation type="journal article" date="2021" name="PeerJ">
        <title>Extensive microbial diversity within the chicken gut microbiome revealed by metagenomics and culture.</title>
        <authorList>
            <person name="Gilroy R."/>
            <person name="Ravi A."/>
            <person name="Getino M."/>
            <person name="Pursley I."/>
            <person name="Horton D.L."/>
            <person name="Alikhan N.F."/>
            <person name="Baker D."/>
            <person name="Gharbi K."/>
            <person name="Hall N."/>
            <person name="Watson M."/>
            <person name="Adriaenssens E.M."/>
            <person name="Foster-Nyarko E."/>
            <person name="Jarju S."/>
            <person name="Secka A."/>
            <person name="Antonio M."/>
            <person name="Oren A."/>
            <person name="Chaudhuri R.R."/>
            <person name="La Ragione R."/>
            <person name="Hildebrand F."/>
            <person name="Pallen M.J."/>
        </authorList>
    </citation>
    <scope>NUCLEOTIDE SEQUENCE</scope>
    <source>
        <strain evidence="12">11167</strain>
    </source>
</reference>
<dbReference type="Pfam" id="PF00905">
    <property type="entry name" value="Transpeptidase"/>
    <property type="match status" value="1"/>
</dbReference>
<dbReference type="PANTHER" id="PTHR30627:SF6">
    <property type="entry name" value="BETA-LACTAMASE YBXI-RELATED"/>
    <property type="match status" value="1"/>
</dbReference>
<sequence length="485" mass="52394">MRIAYLVIVEKDGSRDYQDPVVAHTVVRGTISDRNGQVLASQTGKWALYFRLSVMDDINQAAMVVSPHIGMGVDEILAQAGKYTTYALIKDNLTMDEASSLTNAIEEAGMQNCINVDKREGRSYASLFHACQLIGFVNREGVGSEGIEYQYDDILSPYPGLGEEVTYGDDITLTLDMGIQYLVDVEVQNIAYEHDPDYIMALVADASTGEVLAMSSYPWYDLNHYNVSTADERLNRTLAYNYEPGSVFKIFTLAKCIEEGIDVTTPFVCDGSETFTVDGSTFTISCHTSHGEVDGRGMIAQSCNGAIANWCLQLSDEDFYDYLRLLGFGSRPDLALPAVSSGFLAPPSAWSARSKATIAFGQEIGVNALQIVCAATALANGGLEMPLSVVKEIREPDGTVVYQNGDGIEGRRVMDARTAATIIDYMESAVAEGTAVKAGLDNVRVAAKTGTAEIINPETGSYADGTNLASTLAIVPADSPRYVVY</sequence>
<gene>
    <name evidence="12" type="ORF">IAC42_08015</name>
</gene>
<comment type="similarity">
    <text evidence="3">Belongs to the class-D beta-lactamase family.</text>
</comment>
<dbReference type="InterPro" id="IPR001460">
    <property type="entry name" value="PCN-bd_Tpept"/>
</dbReference>
<dbReference type="GO" id="GO:0046677">
    <property type="term" value="P:response to antibiotic"/>
    <property type="evidence" value="ECO:0007669"/>
    <property type="project" value="UniProtKB-KW"/>
</dbReference>
<evidence type="ECO:0000256" key="8">
    <source>
        <dbReference type="ARBA" id="ARBA00023136"/>
    </source>
</evidence>
<evidence type="ECO:0000256" key="1">
    <source>
        <dbReference type="ARBA" id="ARBA00001526"/>
    </source>
</evidence>
<evidence type="ECO:0000256" key="2">
    <source>
        <dbReference type="ARBA" id="ARBA00004370"/>
    </source>
</evidence>
<feature type="domain" description="Penicillin-binding protein transpeptidase" evidence="10">
    <location>
        <begin position="200"/>
        <end position="485"/>
    </location>
</feature>
<evidence type="ECO:0000256" key="3">
    <source>
        <dbReference type="ARBA" id="ARBA00007898"/>
    </source>
</evidence>
<name>A0A9D9EBD6_9SPIR</name>
<evidence type="ECO:0000256" key="6">
    <source>
        <dbReference type="ARBA" id="ARBA00022729"/>
    </source>
</evidence>
<keyword evidence="8" id="KW-0472">Membrane</keyword>